<dbReference type="AlphaFoldDB" id="A0A8C0G0Q0"/>
<proteinExistence type="predicted"/>
<dbReference type="GO" id="GO:0005882">
    <property type="term" value="C:intermediate filament"/>
    <property type="evidence" value="ECO:0007669"/>
    <property type="project" value="InterPro"/>
</dbReference>
<dbReference type="Proteomes" id="UP000694404">
    <property type="component" value="Unplaced"/>
</dbReference>
<keyword evidence="2" id="KW-1185">Reference proteome</keyword>
<name>A0A8C0G0Q0_CHEAB</name>
<dbReference type="GO" id="GO:0005200">
    <property type="term" value="F:structural constituent of cytoskeleton"/>
    <property type="evidence" value="ECO:0007669"/>
    <property type="project" value="InterPro"/>
</dbReference>
<reference evidence="1" key="2">
    <citation type="submission" date="2025-09" db="UniProtKB">
        <authorList>
            <consortium name="Ensembl"/>
        </authorList>
    </citation>
    <scope>IDENTIFICATION</scope>
</reference>
<dbReference type="Pfam" id="PF02422">
    <property type="entry name" value="Keratin"/>
    <property type="match status" value="1"/>
</dbReference>
<evidence type="ECO:0000313" key="1">
    <source>
        <dbReference type="Ensembl" id="ENSCABP00000000021.1"/>
    </source>
</evidence>
<organism evidence="1 2">
    <name type="scientific">Chelonoidis abingdonii</name>
    <name type="common">Abingdon island giant tortoise</name>
    <name type="synonym">Testudo abingdonii</name>
    <dbReference type="NCBI Taxonomy" id="106734"/>
    <lineage>
        <taxon>Eukaryota</taxon>
        <taxon>Metazoa</taxon>
        <taxon>Chordata</taxon>
        <taxon>Craniata</taxon>
        <taxon>Vertebrata</taxon>
        <taxon>Euteleostomi</taxon>
        <taxon>Archelosauria</taxon>
        <taxon>Testudinata</taxon>
        <taxon>Testudines</taxon>
        <taxon>Cryptodira</taxon>
        <taxon>Durocryptodira</taxon>
        <taxon>Testudinoidea</taxon>
        <taxon>Testudinidae</taxon>
        <taxon>Chelonoidis</taxon>
    </lineage>
</organism>
<protein>
    <submittedName>
        <fullName evidence="1">Uncharacterized protein</fullName>
    </submittedName>
</protein>
<dbReference type="Ensembl" id="ENSCABT00000000033.1">
    <property type="protein sequence ID" value="ENSCABP00000000021.1"/>
    <property type="gene ID" value="ENSCABG00000000032.1"/>
</dbReference>
<reference evidence="1" key="1">
    <citation type="submission" date="2025-08" db="UniProtKB">
        <authorList>
            <consortium name="Ensembl"/>
        </authorList>
    </citation>
    <scope>IDENTIFICATION</scope>
</reference>
<evidence type="ECO:0000313" key="2">
    <source>
        <dbReference type="Proteomes" id="UP000694404"/>
    </source>
</evidence>
<accession>A0A8C0G0Q0</accession>
<dbReference type="InterPro" id="IPR003461">
    <property type="entry name" value="Keratin"/>
</dbReference>
<sequence length="95" mass="10359">MSCSSLEVARPSPFLVSCCNELCVRQCPDSEVIIKPSRTFPQHSEVRAVGAPAVHPVMGLIQFGGLYAMETLIGGIKGFFFLVGGWDFFSLFLCN</sequence>